<reference evidence="2" key="2">
    <citation type="journal article" date="2015" name="Fish Shellfish Immunol.">
        <title>Early steps in the European eel (Anguilla anguilla)-Vibrio vulnificus interaction in the gills: Role of the RtxA13 toxin.</title>
        <authorList>
            <person name="Callol A."/>
            <person name="Pajuelo D."/>
            <person name="Ebbesson L."/>
            <person name="Teles M."/>
            <person name="MacKenzie S."/>
            <person name="Amaro C."/>
        </authorList>
    </citation>
    <scope>NUCLEOTIDE SEQUENCE</scope>
</reference>
<feature type="transmembrane region" description="Helical" evidence="1">
    <location>
        <begin position="39"/>
        <end position="59"/>
    </location>
</feature>
<reference evidence="2" key="1">
    <citation type="submission" date="2014-11" db="EMBL/GenBank/DDBJ databases">
        <authorList>
            <person name="Amaro Gonzalez C."/>
        </authorList>
    </citation>
    <scope>NUCLEOTIDE SEQUENCE</scope>
</reference>
<protein>
    <submittedName>
        <fullName evidence="2">Uncharacterized protein</fullName>
    </submittedName>
</protein>
<evidence type="ECO:0000256" key="1">
    <source>
        <dbReference type="SAM" id="Phobius"/>
    </source>
</evidence>
<evidence type="ECO:0000313" key="2">
    <source>
        <dbReference type="EMBL" id="JAH95241.1"/>
    </source>
</evidence>
<keyword evidence="1" id="KW-0812">Transmembrane</keyword>
<keyword evidence="1" id="KW-1133">Transmembrane helix</keyword>
<dbReference type="EMBL" id="GBXM01013336">
    <property type="protein sequence ID" value="JAH95241.1"/>
    <property type="molecule type" value="Transcribed_RNA"/>
</dbReference>
<proteinExistence type="predicted"/>
<name>A0A0E9WYI7_ANGAN</name>
<sequence length="61" mass="7324">MTSNKKSVQLQIKQISNSYSIQYNKTENYMKFWVQHPRIAFYIYAFISSSISVTFTFHIHK</sequence>
<dbReference type="AlphaFoldDB" id="A0A0E9WYI7"/>
<accession>A0A0E9WYI7</accession>
<keyword evidence="1" id="KW-0472">Membrane</keyword>
<organism evidence="2">
    <name type="scientific">Anguilla anguilla</name>
    <name type="common">European freshwater eel</name>
    <name type="synonym">Muraena anguilla</name>
    <dbReference type="NCBI Taxonomy" id="7936"/>
    <lineage>
        <taxon>Eukaryota</taxon>
        <taxon>Metazoa</taxon>
        <taxon>Chordata</taxon>
        <taxon>Craniata</taxon>
        <taxon>Vertebrata</taxon>
        <taxon>Euteleostomi</taxon>
        <taxon>Actinopterygii</taxon>
        <taxon>Neopterygii</taxon>
        <taxon>Teleostei</taxon>
        <taxon>Anguilliformes</taxon>
        <taxon>Anguillidae</taxon>
        <taxon>Anguilla</taxon>
    </lineage>
</organism>